<dbReference type="SMART" id="SM00326">
    <property type="entry name" value="SH3"/>
    <property type="match status" value="1"/>
</dbReference>
<evidence type="ECO:0000256" key="3">
    <source>
        <dbReference type="SAM" id="MobiDB-lite"/>
    </source>
</evidence>
<feature type="domain" description="SH3" evidence="4">
    <location>
        <begin position="811"/>
        <end position="873"/>
    </location>
</feature>
<evidence type="ECO:0000313" key="5">
    <source>
        <dbReference type="EMBL" id="KAJ3132063.1"/>
    </source>
</evidence>
<evidence type="ECO:0000259" key="4">
    <source>
        <dbReference type="PROSITE" id="PS50002"/>
    </source>
</evidence>
<dbReference type="InterPro" id="IPR036028">
    <property type="entry name" value="SH3-like_dom_sf"/>
</dbReference>
<keyword evidence="1 2" id="KW-0728">SH3 domain</keyword>
<feature type="compositionally biased region" description="Acidic residues" evidence="3">
    <location>
        <begin position="775"/>
        <end position="789"/>
    </location>
</feature>
<feature type="compositionally biased region" description="Low complexity" evidence="3">
    <location>
        <begin position="1001"/>
        <end position="1021"/>
    </location>
</feature>
<gene>
    <name evidence="5" type="ORF">HK100_005735</name>
</gene>
<evidence type="ECO:0000313" key="6">
    <source>
        <dbReference type="Proteomes" id="UP001211907"/>
    </source>
</evidence>
<evidence type="ECO:0000256" key="2">
    <source>
        <dbReference type="PROSITE-ProRule" id="PRU00192"/>
    </source>
</evidence>
<evidence type="ECO:0000256" key="1">
    <source>
        <dbReference type="ARBA" id="ARBA00022443"/>
    </source>
</evidence>
<dbReference type="InterPro" id="IPR001452">
    <property type="entry name" value="SH3_domain"/>
</dbReference>
<feature type="compositionally biased region" description="Low complexity" evidence="3">
    <location>
        <begin position="1032"/>
        <end position="1053"/>
    </location>
</feature>
<dbReference type="Gene3D" id="2.30.30.40">
    <property type="entry name" value="SH3 Domains"/>
    <property type="match status" value="1"/>
</dbReference>
<dbReference type="EMBL" id="JADGJH010000267">
    <property type="protein sequence ID" value="KAJ3132063.1"/>
    <property type="molecule type" value="Genomic_DNA"/>
</dbReference>
<protein>
    <recommendedName>
        <fullName evidence="4">SH3 domain-containing protein</fullName>
    </recommendedName>
</protein>
<keyword evidence="6" id="KW-1185">Reference proteome</keyword>
<feature type="region of interest" description="Disordered" evidence="3">
    <location>
        <begin position="618"/>
        <end position="643"/>
    </location>
</feature>
<sequence length="1087" mass="117893">MSVTNITFVQDGRAQTSKTTALVVEAGAVLRGHAYVSLGGVARSVKVSLRLEGRWICEWKPRPPAASSSPATTDPVVEGSMDASKTVASATAIVFEGTLLRGEHGMPASLSIPLSAPPSLATPTKTALALPSSPAIATATVPIHAKCSYVLVVKAESSSPDASLVVKTFSIPVIVMSPSGLRAAVLRNQPRPLLISNAQRLSVPSSIVSDAVKISPFSFSRPDPLDPTLRNNNNKSNYRPPADVRPIVDKDLLLYDIDMPRLHHYIGDQLPFTMAIRPKPQIASYTQVYSVTASLVSHIYFHLPSKLPTYQRPPSNAIAVRLHTETFAWDTIPDQEQSQQPTADAVPTLPTFNFPTSTQIDSLTTPRRFHFAIPDDESITCPSLPNTAQNKLPLEVLYMLRISVRIRTPTAVPEVLDRVQPISAVRVADADVLVLDVPIVLVSKGGHVHLWGIPRVPRGWRVGHFLETSSFLSSSSSANAQHSLPTNDTNDFDENDQEIVVKGHISSYHPDAKKIIANANAEITSKQSPTPTAQKRSTGLFSGIFTGGVTKPGPKVHPKFTAEELTKMAEDAMRIGYQKELREREVAVAAAAATAAVSSDSSTKDSDECRFDVVEAPNVSVEHDDDKSAVNEEPSSLQQKQQHDWEIRTHGVVANVSVSKGEAETGEEEEIQEEIDPACVDISSGSSNTIVLESDKQRQQQFEQEEQDYDYNQYHGNSRPSTSSIPSDIDFQMSAARNIVSNRKKVKNDSPAHSASDERTSDYESTAATAMIKQEDEEDEEEGDEDEKEDQMAKELDEGIDEFGRFLPMSDFSGHYRVLYPYLESLRTDEIRLAVGDVVYVYVSYVDGWAKARNETTGDEGFAPLHCLISDYNAYIEDGRPSIGKWFNTSLSHQVEHPNDWKYLCQRETRYNIVKEMMTRYIPASTGAVIEMPAMARMGLTQKRISSTWIDDEKCGHCYAQAAPEIQNIVAFAAAVAIAAVNASNVPGTVTYTAPSTVSTTSATATSSAAPTTTSAPVWTTDDSEPCTTDDAPANNTPVTSTTTTTGAPYVAPSPAANSPQATTNIYSGAESVGIAAAAAVVLSLFL</sequence>
<dbReference type="PROSITE" id="PS50002">
    <property type="entry name" value="SH3"/>
    <property type="match status" value="1"/>
</dbReference>
<dbReference type="SUPFAM" id="SSF50044">
    <property type="entry name" value="SH3-domain"/>
    <property type="match status" value="1"/>
</dbReference>
<reference evidence="5" key="1">
    <citation type="submission" date="2020-05" db="EMBL/GenBank/DDBJ databases">
        <title>Phylogenomic resolution of chytrid fungi.</title>
        <authorList>
            <person name="Stajich J.E."/>
            <person name="Amses K."/>
            <person name="Simmons R."/>
            <person name="Seto K."/>
            <person name="Myers J."/>
            <person name="Bonds A."/>
            <person name="Quandt C.A."/>
            <person name="Barry K."/>
            <person name="Liu P."/>
            <person name="Grigoriev I."/>
            <person name="Longcore J.E."/>
            <person name="James T.Y."/>
        </authorList>
    </citation>
    <scope>NUCLEOTIDE SEQUENCE</scope>
    <source>
        <strain evidence="5">JEL0513</strain>
    </source>
</reference>
<dbReference type="Proteomes" id="UP001211907">
    <property type="component" value="Unassembled WGS sequence"/>
</dbReference>
<feature type="region of interest" description="Disordered" evidence="3">
    <location>
        <begin position="741"/>
        <end position="793"/>
    </location>
</feature>
<proteinExistence type="predicted"/>
<feature type="compositionally biased region" description="Basic and acidic residues" evidence="3">
    <location>
        <begin position="621"/>
        <end position="630"/>
    </location>
</feature>
<feature type="compositionally biased region" description="Basic and acidic residues" evidence="3">
    <location>
        <begin position="747"/>
        <end position="762"/>
    </location>
</feature>
<comment type="caution">
    <text evidence="5">The sequence shown here is derived from an EMBL/GenBank/DDBJ whole genome shotgun (WGS) entry which is preliminary data.</text>
</comment>
<dbReference type="AlphaFoldDB" id="A0AAD5XGC9"/>
<name>A0AAD5XGC9_9FUNG</name>
<feature type="region of interest" description="Disordered" evidence="3">
    <location>
        <begin position="223"/>
        <end position="242"/>
    </location>
</feature>
<feature type="region of interest" description="Disordered" evidence="3">
    <location>
        <begin position="1001"/>
        <end position="1060"/>
    </location>
</feature>
<organism evidence="5 6">
    <name type="scientific">Physocladia obscura</name>
    <dbReference type="NCBI Taxonomy" id="109957"/>
    <lineage>
        <taxon>Eukaryota</taxon>
        <taxon>Fungi</taxon>
        <taxon>Fungi incertae sedis</taxon>
        <taxon>Chytridiomycota</taxon>
        <taxon>Chytridiomycota incertae sedis</taxon>
        <taxon>Chytridiomycetes</taxon>
        <taxon>Chytridiales</taxon>
        <taxon>Chytriomycetaceae</taxon>
        <taxon>Physocladia</taxon>
    </lineage>
</organism>
<accession>A0AAD5XGC9</accession>